<dbReference type="EMBL" id="RJJD01000005">
    <property type="protein sequence ID" value="RNI26776.1"/>
    <property type="molecule type" value="Genomic_DNA"/>
</dbReference>
<keyword evidence="3" id="KW-1185">Reference proteome</keyword>
<dbReference type="PANTHER" id="PTHR39176:SF1">
    <property type="entry name" value="PERIPLASMIC PROTEIN"/>
    <property type="match status" value="1"/>
</dbReference>
<dbReference type="AlphaFoldDB" id="A0A3M9MML0"/>
<dbReference type="OrthoDB" id="7340239at2"/>
<sequence>MPTRIVPFLLTAASLFWADLAFSQQKQKPDSIDLKLTQCLDKQENQSTAGMCNCTYAALEEWDKKLNSTYKALLTQVDAVGKTKLMAAQRQWVVFKEKEIELIDATYGKAQGTMWQVVRANKVMDITRQRARALEELLTTLKEI</sequence>
<evidence type="ECO:0000313" key="3">
    <source>
        <dbReference type="Proteomes" id="UP000272117"/>
    </source>
</evidence>
<dbReference type="Pfam" id="PF07007">
    <property type="entry name" value="LprI"/>
    <property type="match status" value="1"/>
</dbReference>
<dbReference type="InterPro" id="IPR009739">
    <property type="entry name" value="LprI-like_N"/>
</dbReference>
<dbReference type="PANTHER" id="PTHR39176">
    <property type="entry name" value="PERIPLASMIC PROTEIN-RELATED"/>
    <property type="match status" value="1"/>
</dbReference>
<proteinExistence type="predicted"/>
<evidence type="ECO:0000259" key="1">
    <source>
        <dbReference type="Pfam" id="PF07007"/>
    </source>
</evidence>
<protein>
    <submittedName>
        <fullName evidence="2">DUF1311 domain-containing protein</fullName>
    </submittedName>
</protein>
<reference evidence="2 3" key="1">
    <citation type="submission" date="2018-11" db="EMBL/GenBank/DDBJ databases">
        <title>Rufibacter latericius sp. nov., isolated from water in Baiyang Lake.</title>
        <authorList>
            <person name="Yang Y."/>
        </authorList>
    </citation>
    <scope>NUCLEOTIDE SEQUENCE [LARGE SCALE GENOMIC DNA]</scope>
    <source>
        <strain evidence="2 3">R-22-1c-1</strain>
    </source>
</reference>
<accession>A0A3M9MML0</accession>
<organism evidence="2 3">
    <name type="scientific">Rufibacter latericius</name>
    <dbReference type="NCBI Taxonomy" id="2487040"/>
    <lineage>
        <taxon>Bacteria</taxon>
        <taxon>Pseudomonadati</taxon>
        <taxon>Bacteroidota</taxon>
        <taxon>Cytophagia</taxon>
        <taxon>Cytophagales</taxon>
        <taxon>Hymenobacteraceae</taxon>
        <taxon>Rufibacter</taxon>
    </lineage>
</organism>
<feature type="domain" description="Lysozyme inhibitor LprI-like N-terminal" evidence="1">
    <location>
        <begin position="39"/>
        <end position="134"/>
    </location>
</feature>
<comment type="caution">
    <text evidence="2">The sequence shown here is derived from an EMBL/GenBank/DDBJ whole genome shotgun (WGS) entry which is preliminary data.</text>
</comment>
<dbReference type="Proteomes" id="UP000272117">
    <property type="component" value="Unassembled WGS sequence"/>
</dbReference>
<dbReference type="RefSeq" id="WP_123126783.1">
    <property type="nucleotide sequence ID" value="NZ_RJJD01000005.1"/>
</dbReference>
<dbReference type="Gene3D" id="1.20.1270.180">
    <property type="match status" value="1"/>
</dbReference>
<name>A0A3M9MML0_9BACT</name>
<gene>
    <name evidence="2" type="ORF">EFB08_09795</name>
</gene>
<evidence type="ECO:0000313" key="2">
    <source>
        <dbReference type="EMBL" id="RNI26776.1"/>
    </source>
</evidence>